<evidence type="ECO:0000313" key="2">
    <source>
        <dbReference type="Proteomes" id="UP000006036"/>
    </source>
</evidence>
<dbReference type="RefSeq" id="WP_015453679.1">
    <property type="nucleotide sequence ID" value="NC_020555.1"/>
</dbReference>
<reference evidence="1 2" key="1">
    <citation type="journal article" date="2012" name="J. Bacteriol.">
        <title>Complete Genome Sequence of Helicobacter cinaedi Type Strain ATCC BAA-847.</title>
        <authorList>
            <person name="Miyoshi-Akiyama T."/>
            <person name="Takeshita N."/>
            <person name="Ohmagari N."/>
            <person name="Kirikae T."/>
        </authorList>
    </citation>
    <scope>NUCLEOTIDE SEQUENCE [LARGE SCALE GENOMIC DNA]</scope>
    <source>
        <strain evidence="1 2">ATCC BAA-847</strain>
    </source>
</reference>
<evidence type="ECO:0008006" key="3">
    <source>
        <dbReference type="Google" id="ProtNLM"/>
    </source>
</evidence>
<evidence type="ECO:0000313" key="1">
    <source>
        <dbReference type="EMBL" id="BAM32768.1"/>
    </source>
</evidence>
<dbReference type="Gene3D" id="3.90.1720.70">
    <property type="match status" value="1"/>
</dbReference>
<name>A0AAI8MNB4_9HELI</name>
<protein>
    <recommendedName>
        <fullName evidence="3">Type VI secretion system amidase effector protein Tae4</fullName>
    </recommendedName>
</protein>
<dbReference type="AlphaFoldDB" id="A0AAI8MNB4"/>
<gene>
    <name evidence="1" type="ORF">HCBAA847_1538</name>
</gene>
<dbReference type="InterPro" id="IPR025562">
    <property type="entry name" value="Tae4"/>
</dbReference>
<dbReference type="EMBL" id="AP012492">
    <property type="protein sequence ID" value="BAM32768.1"/>
    <property type="molecule type" value="Genomic_DNA"/>
</dbReference>
<dbReference type="Proteomes" id="UP000006036">
    <property type="component" value="Chromosome 1"/>
</dbReference>
<dbReference type="Pfam" id="PF14113">
    <property type="entry name" value="Tae4"/>
    <property type="match status" value="1"/>
</dbReference>
<dbReference type="KEGG" id="hcb:HCBAA847_1538"/>
<accession>A0AAI8MNB4</accession>
<proteinExistence type="predicted"/>
<sequence>MCVQDSNNNDAGLISLQDLANAVIIGCTNNIVGIPNPCTKLANIPNSITSSLLEIDNQKIVLAQAISQVITDKGSSLILQGEPKAKDIFEIDEDIAESVNEISDNSNEFNADLGESSEDSSEILTPLPQRYASNDDMAIRDFVKWQEWEKFKKYYLNMHKINTNDRIESKNRIEQEEGRLDRWVKSKDNIFRYEEKDFIDAEIRYYRIKGAIYDLFMNSPYQRINTCTARLSKALYDYGISIKRLKGMESADLAYAGKNTNDDRILIKVKDMVTFLKESEHFGELETYSATNGANFYHTFYDESYDKLVLNKKILNQTRVDEIRQDNEKFHTNLNGKKGIIALEIEAWGDAFGHITLWENNDFVDESEFLPDKREYVFVKTLYFWEFS</sequence>
<organism evidence="1 2">
    <name type="scientific">Helicobacter cinaedi CCUG 18818 = ATCC BAA-847</name>
    <dbReference type="NCBI Taxonomy" id="537971"/>
    <lineage>
        <taxon>Bacteria</taxon>
        <taxon>Pseudomonadati</taxon>
        <taxon>Campylobacterota</taxon>
        <taxon>Epsilonproteobacteria</taxon>
        <taxon>Campylobacterales</taxon>
        <taxon>Helicobacteraceae</taxon>
        <taxon>Helicobacter</taxon>
    </lineage>
</organism>